<comment type="caution">
    <text evidence="2">The sequence shown here is derived from an EMBL/GenBank/DDBJ whole genome shotgun (WGS) entry which is preliminary data.</text>
</comment>
<evidence type="ECO:0000256" key="1">
    <source>
        <dbReference type="SAM" id="MobiDB-lite"/>
    </source>
</evidence>
<evidence type="ECO:0000313" key="2">
    <source>
        <dbReference type="EMBL" id="MDF2255664.1"/>
    </source>
</evidence>
<feature type="region of interest" description="Disordered" evidence="1">
    <location>
        <begin position="126"/>
        <end position="154"/>
    </location>
</feature>
<evidence type="ECO:0000313" key="3">
    <source>
        <dbReference type="Proteomes" id="UP001220022"/>
    </source>
</evidence>
<gene>
    <name evidence="2" type="ORF">P2L57_07995</name>
</gene>
<keyword evidence="3" id="KW-1185">Reference proteome</keyword>
<dbReference type="EMBL" id="JARHTQ010000004">
    <property type="protein sequence ID" value="MDF2255664.1"/>
    <property type="molecule type" value="Genomic_DNA"/>
</dbReference>
<feature type="region of interest" description="Disordered" evidence="1">
    <location>
        <begin position="1"/>
        <end position="31"/>
    </location>
</feature>
<protein>
    <submittedName>
        <fullName evidence="2">SRPBCC family protein</fullName>
    </submittedName>
</protein>
<dbReference type="SUPFAM" id="SSF55961">
    <property type="entry name" value="Bet v1-like"/>
    <property type="match status" value="1"/>
</dbReference>
<dbReference type="Proteomes" id="UP001220022">
    <property type="component" value="Unassembled WGS sequence"/>
</dbReference>
<dbReference type="CDD" id="cd07812">
    <property type="entry name" value="SRPBCC"/>
    <property type="match status" value="1"/>
</dbReference>
<sequence length="154" mass="17005">MRRRGPSRRSGPIGNERSARTHRGSHNEGDQARFAQGPAAHCEVLVEAAPSRVWELVTDIGLAARLSPELRRVEWLDDATAPALGARFAGFNHHPMLGDWRTVSQIVELSPQRVFGWVVMDAHGRHGEPAQDPSKPLATWRGDARPGLRSVRQG</sequence>
<dbReference type="Gene3D" id="3.30.530.20">
    <property type="match status" value="1"/>
</dbReference>
<dbReference type="InterPro" id="IPR019587">
    <property type="entry name" value="Polyketide_cyclase/dehydratase"/>
</dbReference>
<organism evidence="2 3">
    <name type="scientific">Streptantibioticus ferralitis</name>
    <dbReference type="NCBI Taxonomy" id="236510"/>
    <lineage>
        <taxon>Bacteria</taxon>
        <taxon>Bacillati</taxon>
        <taxon>Actinomycetota</taxon>
        <taxon>Actinomycetes</taxon>
        <taxon>Kitasatosporales</taxon>
        <taxon>Streptomycetaceae</taxon>
        <taxon>Streptantibioticus</taxon>
    </lineage>
</organism>
<dbReference type="Pfam" id="PF10604">
    <property type="entry name" value="Polyketide_cyc2"/>
    <property type="match status" value="1"/>
</dbReference>
<name>A0ABT5YVN5_9ACTN</name>
<dbReference type="RefSeq" id="WP_275810583.1">
    <property type="nucleotide sequence ID" value="NZ_JARHTQ010000004.1"/>
</dbReference>
<accession>A0ABT5YVN5</accession>
<dbReference type="InterPro" id="IPR023393">
    <property type="entry name" value="START-like_dom_sf"/>
</dbReference>
<proteinExistence type="predicted"/>
<reference evidence="2 3" key="1">
    <citation type="submission" date="2023-03" db="EMBL/GenBank/DDBJ databases">
        <title>Draft genome sequence of type strain Streptomyces ferralitis JCM 14344.</title>
        <authorList>
            <person name="Klaysubun C."/>
            <person name="Duangmal K."/>
        </authorList>
    </citation>
    <scope>NUCLEOTIDE SEQUENCE [LARGE SCALE GENOMIC DNA]</scope>
    <source>
        <strain evidence="2 3">JCM 14344</strain>
    </source>
</reference>